<reference evidence="2" key="1">
    <citation type="submission" date="2022-12" db="EMBL/GenBank/DDBJ databases">
        <authorList>
            <person name="Webb A."/>
        </authorList>
    </citation>
    <scope>NUCLEOTIDE SEQUENCE</scope>
    <source>
        <strain evidence="2">Hp1</strain>
    </source>
</reference>
<protein>
    <submittedName>
        <fullName evidence="2">Uncharacterized protein</fullName>
    </submittedName>
</protein>
<evidence type="ECO:0000256" key="1">
    <source>
        <dbReference type="SAM" id="MobiDB-lite"/>
    </source>
</evidence>
<accession>A0AAV0UG12</accession>
<organism evidence="2 3">
    <name type="scientific">Hyaloperonospora brassicae</name>
    <name type="common">Brassica downy mildew</name>
    <name type="synonym">Peronospora brassicae</name>
    <dbReference type="NCBI Taxonomy" id="162125"/>
    <lineage>
        <taxon>Eukaryota</taxon>
        <taxon>Sar</taxon>
        <taxon>Stramenopiles</taxon>
        <taxon>Oomycota</taxon>
        <taxon>Peronosporomycetes</taxon>
        <taxon>Peronosporales</taxon>
        <taxon>Peronosporaceae</taxon>
        <taxon>Hyaloperonospora</taxon>
    </lineage>
</organism>
<name>A0AAV0UG12_HYABA</name>
<gene>
    <name evidence="2" type="ORF">HBR001_LOCUS6607</name>
</gene>
<dbReference type="Proteomes" id="UP001162031">
    <property type="component" value="Unassembled WGS sequence"/>
</dbReference>
<evidence type="ECO:0000313" key="3">
    <source>
        <dbReference type="Proteomes" id="UP001162031"/>
    </source>
</evidence>
<keyword evidence="3" id="KW-1185">Reference proteome</keyword>
<proteinExistence type="predicted"/>
<evidence type="ECO:0000313" key="2">
    <source>
        <dbReference type="EMBL" id="CAI5735794.1"/>
    </source>
</evidence>
<dbReference type="EMBL" id="CANTFL010001287">
    <property type="protein sequence ID" value="CAI5735794.1"/>
    <property type="molecule type" value="Genomic_DNA"/>
</dbReference>
<feature type="compositionally biased region" description="Basic and acidic residues" evidence="1">
    <location>
        <begin position="124"/>
        <end position="148"/>
    </location>
</feature>
<feature type="region of interest" description="Disordered" evidence="1">
    <location>
        <begin position="124"/>
        <end position="151"/>
    </location>
</feature>
<comment type="caution">
    <text evidence="2">The sequence shown here is derived from an EMBL/GenBank/DDBJ whole genome shotgun (WGS) entry which is preliminary data.</text>
</comment>
<sequence>MGRSSIDRKVIISEEFTSLAKVLVRTADDAATCLETLKKRLSEFDNLHHSHDLHAAKTYMQSDIRKAKYISAALKSVAQQIRQNLDRPSKTDVKAAYSMMNSTAKAMGFLVVTAHNYDLRMEQSERRVKDADKVAAHERDQRNERDEGGNPAEVCSADCLRHSDDTVEVLVRSTLRDNFSLNGLSCQASAAENALLLLSIIDRAKEVVRDMKHKLKGKSSPAYTTDRSVTSMKNI</sequence>
<dbReference type="AlphaFoldDB" id="A0AAV0UG12"/>